<proteinExistence type="predicted"/>
<evidence type="ECO:0000256" key="1">
    <source>
        <dbReference type="SAM" id="MobiDB-lite"/>
    </source>
</evidence>
<dbReference type="Proteomes" id="UP000011682">
    <property type="component" value="Unassembled WGS sequence"/>
</dbReference>
<evidence type="ECO:0000313" key="3">
    <source>
        <dbReference type="Proteomes" id="UP000011682"/>
    </source>
</evidence>
<evidence type="ECO:0000313" key="2">
    <source>
        <dbReference type="EMBL" id="EPX56444.1"/>
    </source>
</evidence>
<keyword evidence="3" id="KW-1185">Reference proteome</keyword>
<reference evidence="2" key="1">
    <citation type="submission" date="2013-05" db="EMBL/GenBank/DDBJ databases">
        <title>Genome assembly of Cystobacter fuscus DSM 2262.</title>
        <authorList>
            <person name="Sharma G."/>
            <person name="Khatri I."/>
            <person name="Kaur C."/>
            <person name="Mayilraj S."/>
            <person name="Subramanian S."/>
        </authorList>
    </citation>
    <scope>NUCLEOTIDE SEQUENCE [LARGE SCALE GENOMIC DNA]</scope>
    <source>
        <strain evidence="2">DSM 2262</strain>
    </source>
</reference>
<feature type="compositionally biased region" description="Low complexity" evidence="1">
    <location>
        <begin position="48"/>
        <end position="68"/>
    </location>
</feature>
<dbReference type="AlphaFoldDB" id="S9Q528"/>
<protein>
    <submittedName>
        <fullName evidence="2">Uncharacterized protein</fullName>
    </submittedName>
</protein>
<organism evidence="2 3">
    <name type="scientific">Cystobacter fuscus (strain ATCC 25194 / DSM 2262 / NBRC 100088 / M29)</name>
    <dbReference type="NCBI Taxonomy" id="1242864"/>
    <lineage>
        <taxon>Bacteria</taxon>
        <taxon>Pseudomonadati</taxon>
        <taxon>Myxococcota</taxon>
        <taxon>Myxococcia</taxon>
        <taxon>Myxococcales</taxon>
        <taxon>Cystobacterineae</taxon>
        <taxon>Archangiaceae</taxon>
        <taxon>Cystobacter</taxon>
    </lineage>
</organism>
<comment type="caution">
    <text evidence="2">The sequence shown here is derived from an EMBL/GenBank/DDBJ whole genome shotgun (WGS) entry which is preliminary data.</text>
</comment>
<accession>S9Q528</accession>
<name>S9Q528_CYSF2</name>
<gene>
    <name evidence="2" type="ORF">D187_007786</name>
</gene>
<dbReference type="EMBL" id="ANAH02000066">
    <property type="protein sequence ID" value="EPX56444.1"/>
    <property type="molecule type" value="Genomic_DNA"/>
</dbReference>
<feature type="region of interest" description="Disordered" evidence="1">
    <location>
        <begin position="22"/>
        <end position="93"/>
    </location>
</feature>
<sequence length="126" mass="13454">MGVHRLSLGKTVERATRKRCTHPLKRPRARRESMRTSMCPPRSRPRTSLSADAAGLGGDAASLRGAGDTASLRVSRDTASLRGTGDATGVHGLRGRVGLDPLVPQLILGELANQVLHLNLREWTGG</sequence>